<accession>A0A542ZCM5</accession>
<keyword evidence="3" id="KW-1185">Reference proteome</keyword>
<dbReference type="EMBL" id="VFOR01000002">
    <property type="protein sequence ID" value="TQL58113.1"/>
    <property type="molecule type" value="Genomic_DNA"/>
</dbReference>
<organism evidence="2 3">
    <name type="scientific">Propioniferax innocua</name>
    <dbReference type="NCBI Taxonomy" id="1753"/>
    <lineage>
        <taxon>Bacteria</taxon>
        <taxon>Bacillati</taxon>
        <taxon>Actinomycetota</taxon>
        <taxon>Actinomycetes</taxon>
        <taxon>Propionibacteriales</taxon>
        <taxon>Propionibacteriaceae</taxon>
        <taxon>Propioniferax</taxon>
    </lineage>
</organism>
<dbReference type="RefSeq" id="WP_211345935.1">
    <property type="nucleotide sequence ID" value="NZ_BAAAMD010000004.1"/>
</dbReference>
<dbReference type="InterPro" id="IPR055259">
    <property type="entry name" value="YkvP/CgeB_Glyco_trans-like"/>
</dbReference>
<protein>
    <submittedName>
        <fullName evidence="2">Spore maturation protein CgeB</fullName>
    </submittedName>
</protein>
<evidence type="ECO:0000259" key="1">
    <source>
        <dbReference type="Pfam" id="PF13524"/>
    </source>
</evidence>
<dbReference type="InterPro" id="IPR029044">
    <property type="entry name" value="Nucleotide-diphossugar_trans"/>
</dbReference>
<gene>
    <name evidence="2" type="ORF">FB460_1966</name>
</gene>
<dbReference type="Gene3D" id="3.90.550.10">
    <property type="entry name" value="Spore Coat Polysaccharide Biosynthesis Protein SpsA, Chain A"/>
    <property type="match status" value="1"/>
</dbReference>
<proteinExistence type="predicted"/>
<name>A0A542ZCM5_9ACTN</name>
<dbReference type="Gene3D" id="3.40.50.2000">
    <property type="entry name" value="Glycogen Phosphorylase B"/>
    <property type="match status" value="1"/>
</dbReference>
<feature type="domain" description="Spore protein YkvP/CgeB glycosyl transferase-like" evidence="1">
    <location>
        <begin position="264"/>
        <end position="385"/>
    </location>
</feature>
<comment type="caution">
    <text evidence="2">The sequence shown here is derived from an EMBL/GenBank/DDBJ whole genome shotgun (WGS) entry which is preliminary data.</text>
</comment>
<dbReference type="Pfam" id="PF13524">
    <property type="entry name" value="Glyco_trans_1_2"/>
    <property type="match status" value="1"/>
</dbReference>
<evidence type="ECO:0000313" key="3">
    <source>
        <dbReference type="Proteomes" id="UP000316196"/>
    </source>
</evidence>
<dbReference type="AlphaFoldDB" id="A0A542ZCM5"/>
<evidence type="ECO:0000313" key="2">
    <source>
        <dbReference type="EMBL" id="TQL58113.1"/>
    </source>
</evidence>
<dbReference type="SUPFAM" id="SSF53448">
    <property type="entry name" value="Nucleotide-diphospho-sugar transferases"/>
    <property type="match status" value="1"/>
</dbReference>
<sequence length="623" mass="70690">MDTRTLRRMLWHLRTGGIGQARTFLARQRTDIPETARIDSGGRPVYEPWPYPEREPRRGLRVGVIMDDFSKDAFAYEWDQVELSPKSWPTQVADAEGRQLIDLLFVESAWHGNGDLWQYHLTGASAPAAALVELVERCRELGVPTVFWNKEDPVHYEDFLDTAKLFDHVWTTDAECLPRYERDLGRTAGLLPFAAQPAIHNPIRPRTGHASRDIGFGGMYFVHKYPERREQMDLLLGAASEVSAKMEHGLEIYSRYLGQDERYQFPEPLDAHVVGSLEYRQMLSAYRAHKVFCNVNSVVSSSTMCARRVFEITACGTPVVSTPSPAIESFFPESEVARVSTPEEASHTFRALVRSPELRDRMVHLGQRRIWREHTYGQRVDQVLDQVGLDAHRAKRPTVSLLVSTNRPHQVDHVLDTAVAFADVEVELCLLTHGFELSDAARERARHLGLEMQHTMADSTVLLGSCLNRLVEMASGDVYTKMDDDDEYGSNYLSDQLHALDYSGADIVGKQAHFVRLVDRNITALRFVEREHRFTDLVMGPTIMGSAEVFREIPFADRQRGEDTRFLGDVVRAGGHIYSSDRFNFTLTRRGREGGHTWNADDSEILANSNVVGFGQMDDHIFI</sequence>
<dbReference type="SUPFAM" id="SSF53756">
    <property type="entry name" value="UDP-Glycosyltransferase/glycogen phosphorylase"/>
    <property type="match status" value="1"/>
</dbReference>
<dbReference type="Proteomes" id="UP000316196">
    <property type="component" value="Unassembled WGS sequence"/>
</dbReference>
<reference evidence="2 3" key="1">
    <citation type="submission" date="2019-06" db="EMBL/GenBank/DDBJ databases">
        <title>Sequencing the genomes of 1000 actinobacteria strains.</title>
        <authorList>
            <person name="Klenk H.-P."/>
        </authorList>
    </citation>
    <scope>NUCLEOTIDE SEQUENCE [LARGE SCALE GENOMIC DNA]</scope>
    <source>
        <strain evidence="2 3">DSM 8251</strain>
    </source>
</reference>